<dbReference type="InterPro" id="IPR052521">
    <property type="entry name" value="Cell_div_SPOR-domain"/>
</dbReference>
<dbReference type="SUPFAM" id="SSF110997">
    <property type="entry name" value="Sporulation related repeat"/>
    <property type="match status" value="1"/>
</dbReference>
<dbReference type="Pfam" id="PF05036">
    <property type="entry name" value="SPOR"/>
    <property type="match status" value="1"/>
</dbReference>
<dbReference type="GO" id="GO:0032506">
    <property type="term" value="P:cytokinetic process"/>
    <property type="evidence" value="ECO:0007669"/>
    <property type="project" value="TreeGrafter"/>
</dbReference>
<gene>
    <name evidence="4" type="ORF">J3U87_18270</name>
</gene>
<evidence type="ECO:0000259" key="3">
    <source>
        <dbReference type="PROSITE" id="PS51724"/>
    </source>
</evidence>
<keyword evidence="2" id="KW-1133">Transmembrane helix</keyword>
<feature type="compositionally biased region" description="Pro residues" evidence="1">
    <location>
        <begin position="109"/>
        <end position="119"/>
    </location>
</feature>
<dbReference type="PROSITE" id="PS51724">
    <property type="entry name" value="SPOR"/>
    <property type="match status" value="1"/>
</dbReference>
<feature type="region of interest" description="Disordered" evidence="1">
    <location>
        <begin position="103"/>
        <end position="158"/>
    </location>
</feature>
<dbReference type="InterPro" id="IPR007730">
    <property type="entry name" value="SPOR-like_dom"/>
</dbReference>
<dbReference type="KEGG" id="scor:J3U87_18270"/>
<dbReference type="PANTHER" id="PTHR38687">
    <property type="entry name" value="CELL DIVISION PROTEIN DEDD-RELATED"/>
    <property type="match status" value="1"/>
</dbReference>
<dbReference type="PANTHER" id="PTHR38687:SF1">
    <property type="entry name" value="CELL DIVISION PROTEIN DEDD"/>
    <property type="match status" value="1"/>
</dbReference>
<dbReference type="RefSeq" id="WP_237377213.1">
    <property type="nucleotide sequence ID" value="NZ_CP071793.1"/>
</dbReference>
<sequence length="230" mass="25798">MRGNQDGVYVPRRLVFILIGVFVLINIFFLLMGILIGKDDLKWNERANPDEYAAALVREQPGNEAVEKELAVFDDEPSLLMEEENRDLEPDYLDDQAVEELREARLAEPPKPVTDPVRPPVRVAEREEPRSEQSRAAPPKATAPRRSEAPAPSPESLSSGFWVQVLAGSERDKVESFRQKVSGRGYSASMVSEGGMFKVQVGPYRSREAAVSASEKLTRIFGVSTWIRQR</sequence>
<reference evidence="4" key="1">
    <citation type="submission" date="2021-03" db="EMBL/GenBank/DDBJ databases">
        <title>Acanthopleuribacteraceae sp. M133.</title>
        <authorList>
            <person name="Wang G."/>
        </authorList>
    </citation>
    <scope>NUCLEOTIDE SEQUENCE</scope>
    <source>
        <strain evidence="4">M133</strain>
    </source>
</reference>
<name>A0A8A4TE94_SULCO</name>
<keyword evidence="2" id="KW-0812">Transmembrane</keyword>
<keyword evidence="2" id="KW-0472">Membrane</keyword>
<dbReference type="EMBL" id="CP071793">
    <property type="protein sequence ID" value="QTD47544.1"/>
    <property type="molecule type" value="Genomic_DNA"/>
</dbReference>
<dbReference type="Gene3D" id="3.30.70.1070">
    <property type="entry name" value="Sporulation related repeat"/>
    <property type="match status" value="1"/>
</dbReference>
<dbReference type="InterPro" id="IPR036680">
    <property type="entry name" value="SPOR-like_sf"/>
</dbReference>
<dbReference type="GO" id="GO:0030428">
    <property type="term" value="C:cell septum"/>
    <property type="evidence" value="ECO:0007669"/>
    <property type="project" value="TreeGrafter"/>
</dbReference>
<proteinExistence type="predicted"/>
<feature type="compositionally biased region" description="Basic and acidic residues" evidence="1">
    <location>
        <begin position="123"/>
        <end position="133"/>
    </location>
</feature>
<dbReference type="Proteomes" id="UP000663929">
    <property type="component" value="Chromosome"/>
</dbReference>
<feature type="domain" description="SPOR" evidence="3">
    <location>
        <begin position="155"/>
        <end position="230"/>
    </location>
</feature>
<accession>A0A8A4TE94</accession>
<evidence type="ECO:0000313" key="4">
    <source>
        <dbReference type="EMBL" id="QTD47544.1"/>
    </source>
</evidence>
<feature type="transmembrane region" description="Helical" evidence="2">
    <location>
        <begin position="14"/>
        <end position="36"/>
    </location>
</feature>
<protein>
    <submittedName>
        <fullName evidence="4">SPOR domain-containing protein</fullName>
    </submittedName>
</protein>
<feature type="compositionally biased region" description="Low complexity" evidence="1">
    <location>
        <begin position="135"/>
        <end position="144"/>
    </location>
</feature>
<evidence type="ECO:0000313" key="5">
    <source>
        <dbReference type="Proteomes" id="UP000663929"/>
    </source>
</evidence>
<keyword evidence="5" id="KW-1185">Reference proteome</keyword>
<organism evidence="4 5">
    <name type="scientific">Sulfidibacter corallicola</name>
    <dbReference type="NCBI Taxonomy" id="2818388"/>
    <lineage>
        <taxon>Bacteria</taxon>
        <taxon>Pseudomonadati</taxon>
        <taxon>Acidobacteriota</taxon>
        <taxon>Holophagae</taxon>
        <taxon>Acanthopleuribacterales</taxon>
        <taxon>Acanthopleuribacteraceae</taxon>
        <taxon>Sulfidibacter</taxon>
    </lineage>
</organism>
<evidence type="ECO:0000256" key="2">
    <source>
        <dbReference type="SAM" id="Phobius"/>
    </source>
</evidence>
<dbReference type="GO" id="GO:0032153">
    <property type="term" value="C:cell division site"/>
    <property type="evidence" value="ECO:0007669"/>
    <property type="project" value="TreeGrafter"/>
</dbReference>
<evidence type="ECO:0000256" key="1">
    <source>
        <dbReference type="SAM" id="MobiDB-lite"/>
    </source>
</evidence>
<dbReference type="GO" id="GO:0042834">
    <property type="term" value="F:peptidoglycan binding"/>
    <property type="evidence" value="ECO:0007669"/>
    <property type="project" value="InterPro"/>
</dbReference>
<dbReference type="AlphaFoldDB" id="A0A8A4TE94"/>